<sequence>MDNSFWQIISICSNVAAIIASPLVALYIADRINKSNQERERKINIFRQLMATRHQILGKQHVEALNMIHFEFSQEKNEERDVYEAWKELHDHFSDINNFGERTEITAPERERLHLDLLSKMAKCLGYKFDRVIINKGHYYPEYLSQVDADLSMIRKGLTRIFSFDTPLFPVWISNLHPPETNDTQKETLSD</sequence>
<dbReference type="AlphaFoldDB" id="A0A1I3S7T1"/>
<organism evidence="3 4">
    <name type="scientific">Desulfomicrobium apsheronum</name>
    <dbReference type="NCBI Taxonomy" id="52560"/>
    <lineage>
        <taxon>Bacteria</taxon>
        <taxon>Pseudomonadati</taxon>
        <taxon>Thermodesulfobacteriota</taxon>
        <taxon>Desulfovibrionia</taxon>
        <taxon>Desulfovibrionales</taxon>
        <taxon>Desulfomicrobiaceae</taxon>
        <taxon>Desulfomicrobium</taxon>
    </lineage>
</organism>
<evidence type="ECO:0000259" key="2">
    <source>
        <dbReference type="Pfam" id="PF20385"/>
    </source>
</evidence>
<evidence type="ECO:0000313" key="4">
    <source>
        <dbReference type="Proteomes" id="UP000198635"/>
    </source>
</evidence>
<keyword evidence="1" id="KW-0812">Transmembrane</keyword>
<dbReference type="EMBL" id="FORX01000004">
    <property type="protein sequence ID" value="SFJ54864.1"/>
    <property type="molecule type" value="Genomic_DNA"/>
</dbReference>
<proteinExistence type="predicted"/>
<gene>
    <name evidence="3" type="ORF">SAMN04488082_10462</name>
</gene>
<evidence type="ECO:0000256" key="1">
    <source>
        <dbReference type="SAM" id="Phobius"/>
    </source>
</evidence>
<dbReference type="RefSeq" id="WP_092373186.1">
    <property type="nucleotide sequence ID" value="NZ_FORX01000004.1"/>
</dbReference>
<dbReference type="Proteomes" id="UP000198635">
    <property type="component" value="Unassembled WGS sequence"/>
</dbReference>
<dbReference type="OrthoDB" id="1493705at2"/>
<reference evidence="4" key="1">
    <citation type="submission" date="2016-10" db="EMBL/GenBank/DDBJ databases">
        <authorList>
            <person name="Varghese N."/>
            <person name="Submissions S."/>
        </authorList>
    </citation>
    <scope>NUCLEOTIDE SEQUENCE [LARGE SCALE GENOMIC DNA]</scope>
    <source>
        <strain evidence="4">DSM 5918</strain>
    </source>
</reference>
<keyword evidence="1" id="KW-1133">Transmembrane helix</keyword>
<feature type="transmembrane region" description="Helical" evidence="1">
    <location>
        <begin position="6"/>
        <end position="29"/>
    </location>
</feature>
<dbReference type="Pfam" id="PF20385">
    <property type="entry name" value="DUF6680"/>
    <property type="match status" value="1"/>
</dbReference>
<keyword evidence="4" id="KW-1185">Reference proteome</keyword>
<evidence type="ECO:0000313" key="3">
    <source>
        <dbReference type="EMBL" id="SFJ54864.1"/>
    </source>
</evidence>
<protein>
    <recommendedName>
        <fullName evidence="2">DUF6680 domain-containing protein</fullName>
    </recommendedName>
</protein>
<accession>A0A1I3S7T1</accession>
<keyword evidence="1" id="KW-0472">Membrane</keyword>
<feature type="domain" description="DUF6680" evidence="2">
    <location>
        <begin position="13"/>
        <end position="178"/>
    </location>
</feature>
<name>A0A1I3S7T1_9BACT</name>
<dbReference type="InterPro" id="IPR046502">
    <property type="entry name" value="DUF6680"/>
</dbReference>